<proteinExistence type="inferred from homology"/>
<dbReference type="AlphaFoldDB" id="A0A840NAI4"/>
<organism evidence="7 8">
    <name type="scientific">Saccharopolyspora gloriosae</name>
    <dbReference type="NCBI Taxonomy" id="455344"/>
    <lineage>
        <taxon>Bacteria</taxon>
        <taxon>Bacillati</taxon>
        <taxon>Actinomycetota</taxon>
        <taxon>Actinomycetes</taxon>
        <taxon>Pseudonocardiales</taxon>
        <taxon>Pseudonocardiaceae</taxon>
        <taxon>Saccharopolyspora</taxon>
    </lineage>
</organism>
<dbReference type="RefSeq" id="WP_184476871.1">
    <property type="nucleotide sequence ID" value="NZ_JACHIV010000001.1"/>
</dbReference>
<name>A0A840NAI4_9PSEU</name>
<dbReference type="GO" id="GO:0006302">
    <property type="term" value="P:double-strand break repair"/>
    <property type="evidence" value="ECO:0007669"/>
    <property type="project" value="InterPro"/>
</dbReference>
<evidence type="ECO:0000313" key="7">
    <source>
        <dbReference type="EMBL" id="MBB5067383.1"/>
    </source>
</evidence>
<feature type="compositionally biased region" description="Basic and acidic residues" evidence="5">
    <location>
        <begin position="541"/>
        <end position="554"/>
    </location>
</feature>
<dbReference type="Gene3D" id="3.40.50.300">
    <property type="entry name" value="P-loop containing nucleotide triphosphate hydrolases"/>
    <property type="match status" value="2"/>
</dbReference>
<dbReference type="Pfam" id="PF13476">
    <property type="entry name" value="AAA_23"/>
    <property type="match status" value="1"/>
</dbReference>
<reference evidence="7 8" key="1">
    <citation type="submission" date="2020-08" db="EMBL/GenBank/DDBJ databases">
        <title>Sequencing the genomes of 1000 actinobacteria strains.</title>
        <authorList>
            <person name="Klenk H.-P."/>
        </authorList>
    </citation>
    <scope>NUCLEOTIDE SEQUENCE [LARGE SCALE GENOMIC DNA]</scope>
    <source>
        <strain evidence="7 8">DSM 45582</strain>
    </source>
</reference>
<feature type="region of interest" description="Disordered" evidence="5">
    <location>
        <begin position="512"/>
        <end position="554"/>
    </location>
</feature>
<feature type="domain" description="Rad50/SbcC-type AAA" evidence="6">
    <location>
        <begin position="5"/>
        <end position="185"/>
    </location>
</feature>
<dbReference type="GO" id="GO:0016887">
    <property type="term" value="F:ATP hydrolysis activity"/>
    <property type="evidence" value="ECO:0007669"/>
    <property type="project" value="InterPro"/>
</dbReference>
<keyword evidence="7" id="KW-0378">Hydrolase</keyword>
<evidence type="ECO:0000256" key="1">
    <source>
        <dbReference type="ARBA" id="ARBA00006930"/>
    </source>
</evidence>
<dbReference type="Pfam" id="PF13558">
    <property type="entry name" value="SbcC_Walker_B"/>
    <property type="match status" value="1"/>
</dbReference>
<evidence type="ECO:0000256" key="4">
    <source>
        <dbReference type="SAM" id="Coils"/>
    </source>
</evidence>
<keyword evidence="7" id="KW-0269">Exonuclease</keyword>
<keyword evidence="7" id="KW-0540">Nuclease</keyword>
<feature type="coiled-coil region" evidence="4">
    <location>
        <begin position="293"/>
        <end position="343"/>
    </location>
</feature>
<feature type="region of interest" description="Disordered" evidence="5">
    <location>
        <begin position="408"/>
        <end position="436"/>
    </location>
</feature>
<dbReference type="PANTHER" id="PTHR32114">
    <property type="entry name" value="ABC TRANSPORTER ABCH.3"/>
    <property type="match status" value="1"/>
</dbReference>
<sequence>MRLHQLTITAFGPYRDRAEVDFDALGTDGLFLLHGDTGAGKTSLLDAICFALYGAVPGAREQVKQLRCDTAADDVATSVELELTVQGHRLRIVRSPKYDHRKKRGEGTTTRNARASLTWISDAPDGAPSEGSARIDEVNRTVQRLLGMSVDQFTKVVLLPQGEFANFLRAETTEREKLLEKLFGTQRFADVEQWFVEHRRERGRAVEAHTQQVRELVARVAQVVGQDPEDGADERFWLEGWEKHLTAELDETRRARAELADRREAADAELTARRALADKVRRVRGAHAELAELDAQRRTHEQWRAELDAAQRVLPVLTVRRATTEAETELDRAAREAGRAEADCPGADLDASLDELRSQAGTHRERAGALTELLPEARQQETDHARLAELTRGIETDERAGAELAEQQTALPERISTARARLDESKQAETRREQADAKVAELTELLRTARAVPAARQDYEQAAEAAKRAVDAHQQARETLLDLRDRRLAGMAAELAAGLAAGAACPVCGSAEHPEPRAAVDDSVSADDEERAQQAEQQAQSRREAAATGETDARRHLDLLLERVGERTTDDLVAATAAATEQRDTVRALADQARARADELADLESSAQRLTERRGELDRRIAAARTERTGLQSTADARAERLDAARGEHPGIAEHRAHLLDRVARLDRLITARGARDEAEKRLAKQRAALHEAAVEAGFDDIDAALAAERGETRRAELTDDLTRAEQRRATAHSALGSEELFGVDADTEIGLEAAAEAATTAREAAERATATAQRAEQREQDVRSLATRLRAAWDELGPALADHAELEALADVVNGRGQNARKMSLRSYVLAARLEEVAVTATRRLQRMSDGRYSFVHSDAAGARGTRGGLGLDVLDDYSGHTRSAKTLSGGESFMASLSLALGLADVVAGETGGALLDTLFIDEGFGTLDANTLDLVMDTLDELRAGGRVIGLVSHVDEMRQRIGIRLRIRKSREHGSTIELDT</sequence>
<comment type="similarity">
    <text evidence="1">Belongs to the SMC family. SbcC subfamily.</text>
</comment>
<accession>A0A840NAI4</accession>
<keyword evidence="8" id="KW-1185">Reference proteome</keyword>
<keyword evidence="4" id="KW-0175">Coiled coil</keyword>
<protein>
    <recommendedName>
        <fullName evidence="3">Nuclease SbcCD subunit C</fullName>
    </recommendedName>
</protein>
<evidence type="ECO:0000256" key="5">
    <source>
        <dbReference type="SAM" id="MobiDB-lite"/>
    </source>
</evidence>
<comment type="subunit">
    <text evidence="2">Heterodimer of SbcC and SbcD.</text>
</comment>
<comment type="caution">
    <text evidence="7">The sequence shown here is derived from an EMBL/GenBank/DDBJ whole genome shotgun (WGS) entry which is preliminary data.</text>
</comment>
<feature type="coiled-coil region" evidence="4">
    <location>
        <begin position="593"/>
        <end position="627"/>
    </location>
</feature>
<evidence type="ECO:0000256" key="2">
    <source>
        <dbReference type="ARBA" id="ARBA00011322"/>
    </source>
</evidence>
<dbReference type="Proteomes" id="UP000580474">
    <property type="component" value="Unassembled WGS sequence"/>
</dbReference>
<dbReference type="GO" id="GO:0004527">
    <property type="term" value="F:exonuclease activity"/>
    <property type="evidence" value="ECO:0007669"/>
    <property type="project" value="UniProtKB-KW"/>
</dbReference>
<evidence type="ECO:0000256" key="3">
    <source>
        <dbReference type="ARBA" id="ARBA00013368"/>
    </source>
</evidence>
<dbReference type="PANTHER" id="PTHR32114:SF2">
    <property type="entry name" value="ABC TRANSPORTER ABCH.3"/>
    <property type="match status" value="1"/>
</dbReference>
<dbReference type="InterPro" id="IPR038729">
    <property type="entry name" value="Rad50/SbcC_AAA"/>
</dbReference>
<feature type="coiled-coil region" evidence="4">
    <location>
        <begin position="676"/>
        <end position="728"/>
    </location>
</feature>
<evidence type="ECO:0000259" key="6">
    <source>
        <dbReference type="Pfam" id="PF13476"/>
    </source>
</evidence>
<dbReference type="InterPro" id="IPR027417">
    <property type="entry name" value="P-loop_NTPase"/>
</dbReference>
<evidence type="ECO:0000313" key="8">
    <source>
        <dbReference type="Proteomes" id="UP000580474"/>
    </source>
</evidence>
<dbReference type="EMBL" id="JACHIV010000001">
    <property type="protein sequence ID" value="MBB5067383.1"/>
    <property type="molecule type" value="Genomic_DNA"/>
</dbReference>
<feature type="compositionally biased region" description="Basic and acidic residues" evidence="5">
    <location>
        <begin position="420"/>
        <end position="436"/>
    </location>
</feature>
<gene>
    <name evidence="7" type="ORF">BJ969_000471</name>
</gene>
<dbReference type="SUPFAM" id="SSF52540">
    <property type="entry name" value="P-loop containing nucleoside triphosphate hydrolases"/>
    <property type="match status" value="1"/>
</dbReference>
<feature type="coiled-coil region" evidence="4">
    <location>
        <begin position="242"/>
        <end position="269"/>
    </location>
</feature>